<evidence type="ECO:0000256" key="2">
    <source>
        <dbReference type="ARBA" id="ARBA00022692"/>
    </source>
</evidence>
<proteinExistence type="predicted"/>
<organism evidence="8 9">
    <name type="scientific">Staphylotrichum tortipilum</name>
    <dbReference type="NCBI Taxonomy" id="2831512"/>
    <lineage>
        <taxon>Eukaryota</taxon>
        <taxon>Fungi</taxon>
        <taxon>Dikarya</taxon>
        <taxon>Ascomycota</taxon>
        <taxon>Pezizomycotina</taxon>
        <taxon>Sordariomycetes</taxon>
        <taxon>Sordariomycetidae</taxon>
        <taxon>Sordariales</taxon>
        <taxon>Chaetomiaceae</taxon>
        <taxon>Staphylotrichum</taxon>
    </lineage>
</organism>
<gene>
    <name evidence="8" type="ORF">C8A05DRAFT_11499</name>
</gene>
<feature type="transmembrane region" description="Helical" evidence="6">
    <location>
        <begin position="34"/>
        <end position="52"/>
    </location>
</feature>
<evidence type="ECO:0000256" key="3">
    <source>
        <dbReference type="ARBA" id="ARBA00022989"/>
    </source>
</evidence>
<protein>
    <recommendedName>
        <fullName evidence="7">Wax synthase domain-containing protein</fullName>
    </recommendedName>
</protein>
<dbReference type="InterPro" id="IPR032805">
    <property type="entry name" value="Wax_synthase_dom"/>
</dbReference>
<dbReference type="GO" id="GO:0016020">
    <property type="term" value="C:membrane"/>
    <property type="evidence" value="ECO:0007669"/>
    <property type="project" value="UniProtKB-SubCell"/>
</dbReference>
<evidence type="ECO:0000256" key="1">
    <source>
        <dbReference type="ARBA" id="ARBA00004141"/>
    </source>
</evidence>
<accession>A0AAN6RYH0</accession>
<evidence type="ECO:0000313" key="9">
    <source>
        <dbReference type="Proteomes" id="UP001303889"/>
    </source>
</evidence>
<feature type="region of interest" description="Disordered" evidence="5">
    <location>
        <begin position="371"/>
        <end position="392"/>
    </location>
</feature>
<keyword evidence="9" id="KW-1185">Reference proteome</keyword>
<dbReference type="EMBL" id="MU855319">
    <property type="protein sequence ID" value="KAK3906816.1"/>
    <property type="molecule type" value="Genomic_DNA"/>
</dbReference>
<evidence type="ECO:0000313" key="8">
    <source>
        <dbReference type="EMBL" id="KAK3906816.1"/>
    </source>
</evidence>
<keyword evidence="4 6" id="KW-0472">Membrane</keyword>
<evidence type="ECO:0000259" key="7">
    <source>
        <dbReference type="Pfam" id="PF13813"/>
    </source>
</evidence>
<keyword evidence="2 6" id="KW-0812">Transmembrane</keyword>
<keyword evidence="3 6" id="KW-1133">Transmembrane helix</keyword>
<feature type="transmembrane region" description="Helical" evidence="6">
    <location>
        <begin position="59"/>
        <end position="76"/>
    </location>
</feature>
<feature type="domain" description="Wax synthase" evidence="7">
    <location>
        <begin position="327"/>
        <end position="425"/>
    </location>
</feature>
<evidence type="ECO:0000256" key="5">
    <source>
        <dbReference type="SAM" id="MobiDB-lite"/>
    </source>
</evidence>
<feature type="transmembrane region" description="Helical" evidence="6">
    <location>
        <begin position="88"/>
        <end position="109"/>
    </location>
</feature>
<reference evidence="8" key="2">
    <citation type="submission" date="2023-05" db="EMBL/GenBank/DDBJ databases">
        <authorList>
            <consortium name="Lawrence Berkeley National Laboratory"/>
            <person name="Steindorff A."/>
            <person name="Hensen N."/>
            <person name="Bonometti L."/>
            <person name="Westerberg I."/>
            <person name="Brannstrom I.O."/>
            <person name="Guillou S."/>
            <person name="Cros-Aarteil S."/>
            <person name="Calhoun S."/>
            <person name="Haridas S."/>
            <person name="Kuo A."/>
            <person name="Mondo S."/>
            <person name="Pangilinan J."/>
            <person name="Riley R."/>
            <person name="Labutti K."/>
            <person name="Andreopoulos B."/>
            <person name="Lipzen A."/>
            <person name="Chen C."/>
            <person name="Yanf M."/>
            <person name="Daum C."/>
            <person name="Ng V."/>
            <person name="Clum A."/>
            <person name="Ohm R."/>
            <person name="Martin F."/>
            <person name="Silar P."/>
            <person name="Natvig D."/>
            <person name="Lalanne C."/>
            <person name="Gautier V."/>
            <person name="Ament-Velasquez S.L."/>
            <person name="Kruys A."/>
            <person name="Hutchinson M.I."/>
            <person name="Powell A.J."/>
            <person name="Barry K."/>
            <person name="Miller A.N."/>
            <person name="Grigoriev I.V."/>
            <person name="Debuchy R."/>
            <person name="Gladieux P."/>
            <person name="Thoren M.H."/>
            <person name="Johannesson H."/>
        </authorList>
    </citation>
    <scope>NUCLEOTIDE SEQUENCE</scope>
    <source>
        <strain evidence="8">CBS 103.79</strain>
    </source>
</reference>
<comment type="caution">
    <text evidence="8">The sequence shown here is derived from an EMBL/GenBank/DDBJ whole genome shotgun (WGS) entry which is preliminary data.</text>
</comment>
<reference evidence="8" key="1">
    <citation type="journal article" date="2023" name="Mol. Phylogenet. Evol.">
        <title>Genome-scale phylogeny and comparative genomics of the fungal order Sordariales.</title>
        <authorList>
            <person name="Hensen N."/>
            <person name="Bonometti L."/>
            <person name="Westerberg I."/>
            <person name="Brannstrom I.O."/>
            <person name="Guillou S."/>
            <person name="Cros-Aarteil S."/>
            <person name="Calhoun S."/>
            <person name="Haridas S."/>
            <person name="Kuo A."/>
            <person name="Mondo S."/>
            <person name="Pangilinan J."/>
            <person name="Riley R."/>
            <person name="LaButti K."/>
            <person name="Andreopoulos B."/>
            <person name="Lipzen A."/>
            <person name="Chen C."/>
            <person name="Yan M."/>
            <person name="Daum C."/>
            <person name="Ng V."/>
            <person name="Clum A."/>
            <person name="Steindorff A."/>
            <person name="Ohm R.A."/>
            <person name="Martin F."/>
            <person name="Silar P."/>
            <person name="Natvig D.O."/>
            <person name="Lalanne C."/>
            <person name="Gautier V."/>
            <person name="Ament-Velasquez S.L."/>
            <person name="Kruys A."/>
            <person name="Hutchinson M.I."/>
            <person name="Powell A.J."/>
            <person name="Barry K."/>
            <person name="Miller A.N."/>
            <person name="Grigoriev I.V."/>
            <person name="Debuchy R."/>
            <person name="Gladieux P."/>
            <person name="Hiltunen Thoren M."/>
            <person name="Johannesson H."/>
        </authorList>
    </citation>
    <scope>NUCLEOTIDE SEQUENCE</scope>
    <source>
        <strain evidence="8">CBS 103.79</strain>
    </source>
</reference>
<name>A0AAN6RYH0_9PEZI</name>
<feature type="transmembrane region" description="Helical" evidence="6">
    <location>
        <begin position="288"/>
        <end position="311"/>
    </location>
</feature>
<comment type="subcellular location">
    <subcellularLocation>
        <location evidence="1">Membrane</location>
        <topology evidence="1">Multi-pass membrane protein</topology>
    </subcellularLocation>
</comment>
<sequence>MDDTTNTEPWPAHQQQYQAAFHADVAADILKPLVFPWSFIGSFFIPLAYLSIPHVHRPWLFHLRWAVAAAVIAFNIDLAQTTSSGNEAVAYATGLLAVWGSIWALRLLIFTRPQWDAARVEQRPRGDMVTFEEPQLTPATAPDESVAAALTHSEYVWQPFPAKAPLLTRLAWTADLLTAWRGAGWNFAISSLPHPPRPPKDLLQSGSPLPVRLDLIPPSPARSTTYAAFLRSRLTHFALSYLTIDILTSTMRSNPYFVHGPDPSAHHTSYAEYFDPRIMLRKLLTRNLPAFVGIMAGLHLYASALQLLVVFPLRRVVGVKAELWMHPTLFGEFWESIGDRGLSGLWGVWWHQTFRAGFVAPGEWIASSGLASEGAKKTRDETTPTPTPTHPAARRPLPLRLLTATLPFLLSGLLHAAGSFTSAPSATYTTPTRPIETLYFFANQPILILMYYFCTRGNPDTTSDRSIARASNFFYTTLLLNNNAMFLIDDMSRASVWLFEPVPLSPLRLLGLGPPGEGWWRWGGGEYGFSWYSGGGGRWWEAGVRL</sequence>
<evidence type="ECO:0000256" key="6">
    <source>
        <dbReference type="SAM" id="Phobius"/>
    </source>
</evidence>
<dbReference type="Proteomes" id="UP001303889">
    <property type="component" value="Unassembled WGS sequence"/>
</dbReference>
<dbReference type="Pfam" id="PF13813">
    <property type="entry name" value="MBOAT_2"/>
    <property type="match status" value="1"/>
</dbReference>
<evidence type="ECO:0000256" key="4">
    <source>
        <dbReference type="ARBA" id="ARBA00023136"/>
    </source>
</evidence>
<dbReference type="AlphaFoldDB" id="A0AAN6RYH0"/>